<evidence type="ECO:0000313" key="2">
    <source>
        <dbReference type="Proteomes" id="UP000016662"/>
    </source>
</evidence>
<evidence type="ECO:0008006" key="3">
    <source>
        <dbReference type="Google" id="ProtNLM"/>
    </source>
</evidence>
<protein>
    <recommendedName>
        <fullName evidence="3">Prophage pi2 protein 38</fullName>
    </recommendedName>
</protein>
<dbReference type="PATRIC" id="fig|411473.3.peg.952"/>
<gene>
    <name evidence="1" type="ORF">RUMCAL_01153</name>
</gene>
<accession>U2KD69</accession>
<dbReference type="OrthoDB" id="2061576at2"/>
<reference evidence="1 2" key="1">
    <citation type="submission" date="2013-07" db="EMBL/GenBank/DDBJ databases">
        <authorList>
            <person name="Weinstock G."/>
            <person name="Sodergren E."/>
            <person name="Wylie T."/>
            <person name="Fulton L."/>
            <person name="Fulton R."/>
            <person name="Fronick C."/>
            <person name="O'Laughlin M."/>
            <person name="Godfrey J."/>
            <person name="Miner T."/>
            <person name="Herter B."/>
            <person name="Appelbaum E."/>
            <person name="Cordes M."/>
            <person name="Lek S."/>
            <person name="Wollam A."/>
            <person name="Pepin K.H."/>
            <person name="Palsikar V.B."/>
            <person name="Mitreva M."/>
            <person name="Wilson R.K."/>
        </authorList>
    </citation>
    <scope>NUCLEOTIDE SEQUENCE [LARGE SCALE GENOMIC DNA]</scope>
    <source>
        <strain evidence="1 2">ATCC 27760</strain>
    </source>
</reference>
<organism evidence="1 2">
    <name type="scientific">Ruminococcus callidus ATCC 27760</name>
    <dbReference type="NCBI Taxonomy" id="411473"/>
    <lineage>
        <taxon>Bacteria</taxon>
        <taxon>Bacillati</taxon>
        <taxon>Bacillota</taxon>
        <taxon>Clostridia</taxon>
        <taxon>Eubacteriales</taxon>
        <taxon>Oscillospiraceae</taxon>
        <taxon>Ruminococcus</taxon>
    </lineage>
</organism>
<dbReference type="EMBL" id="AWVF01000136">
    <property type="protein sequence ID" value="ERJ96486.1"/>
    <property type="molecule type" value="Genomic_DNA"/>
</dbReference>
<dbReference type="HOGENOM" id="CLU_171585_0_0_9"/>
<name>U2KD69_9FIRM</name>
<keyword evidence="2" id="KW-1185">Reference proteome</keyword>
<dbReference type="AlphaFoldDB" id="U2KD69"/>
<comment type="caution">
    <text evidence="1">The sequence shown here is derived from an EMBL/GenBank/DDBJ whole genome shotgun (WGS) entry which is preliminary data.</text>
</comment>
<dbReference type="eggNOG" id="ENOG5032SBP">
    <property type="taxonomic scope" value="Bacteria"/>
</dbReference>
<dbReference type="STRING" id="411473.RUMCAL_01153"/>
<dbReference type="RefSeq" id="WP_021682615.1">
    <property type="nucleotide sequence ID" value="NZ_KI260429.1"/>
</dbReference>
<sequence length="105" mass="12305">MTYEEIAEMLEEMGLPFAYHHFAEGESPAPPFLLFLSPGENTFSADNLAYFSCKQLDIELYTDKKQPELEEQVESVLSQHEIYYTKTELFIDSEELYEVLYEMEV</sequence>
<proteinExistence type="predicted"/>
<evidence type="ECO:0000313" key="1">
    <source>
        <dbReference type="EMBL" id="ERJ96486.1"/>
    </source>
</evidence>
<dbReference type="Proteomes" id="UP000016662">
    <property type="component" value="Unassembled WGS sequence"/>
</dbReference>